<feature type="transmembrane region" description="Helical" evidence="1">
    <location>
        <begin position="75"/>
        <end position="98"/>
    </location>
</feature>
<dbReference type="GO" id="GO:0016301">
    <property type="term" value="F:kinase activity"/>
    <property type="evidence" value="ECO:0007669"/>
    <property type="project" value="UniProtKB-KW"/>
</dbReference>
<accession>A0ABS9BJ66</accession>
<dbReference type="Pfam" id="PF06580">
    <property type="entry name" value="His_kinase"/>
    <property type="match status" value="1"/>
</dbReference>
<feature type="domain" description="Signal transduction histidine kinase internal region" evidence="2">
    <location>
        <begin position="157"/>
        <end position="235"/>
    </location>
</feature>
<keyword evidence="1" id="KW-0472">Membrane</keyword>
<name>A0ABS9BJ66_9BACT</name>
<organism evidence="3 4">
    <name type="scientific">Flavihumibacter fluminis</name>
    <dbReference type="NCBI Taxonomy" id="2909236"/>
    <lineage>
        <taxon>Bacteria</taxon>
        <taxon>Pseudomonadati</taxon>
        <taxon>Bacteroidota</taxon>
        <taxon>Chitinophagia</taxon>
        <taxon>Chitinophagales</taxon>
        <taxon>Chitinophagaceae</taxon>
        <taxon>Flavihumibacter</taxon>
    </lineage>
</organism>
<feature type="transmembrane region" description="Helical" evidence="1">
    <location>
        <begin position="35"/>
        <end position="54"/>
    </location>
</feature>
<dbReference type="InterPro" id="IPR050640">
    <property type="entry name" value="Bact_2-comp_sensor_kinase"/>
</dbReference>
<protein>
    <submittedName>
        <fullName evidence="3">Histidine kinase</fullName>
    </submittedName>
</protein>
<sequence>MFAHKYRLWFALFLGCYSYLNTLYAEVYTYYQIQAPWYLSLLTILLVTLGVWELNRLLDNRIQKHWADKTQLTRIGISFLAGTIASVLIALVIIVITARGLAGLRGSAVSLPMKLTTMYATRINLFLHIINALFVFIGNLRQKEVEAEALKRSTAQAQLQIIRNQINPHFLFNNLNVLSGLLVKDNPEANEFVESFAAVYRYLLSNQDKELVSLRSELEFIQPYIFLLTKRFPESLSISLYVQEGEKDKRIVPGALQLLIENAIKHNILSKQFPLVIDISVNGNNSLVVSNNLQIKSPVEPSTQIGLNNIRQRYELSTGQTITIKKDDRIFSVYLPLIT</sequence>
<dbReference type="InterPro" id="IPR010559">
    <property type="entry name" value="Sig_transdc_His_kin_internal"/>
</dbReference>
<keyword evidence="1" id="KW-0812">Transmembrane</keyword>
<proteinExistence type="predicted"/>
<evidence type="ECO:0000313" key="4">
    <source>
        <dbReference type="Proteomes" id="UP001200145"/>
    </source>
</evidence>
<feature type="transmembrane region" description="Helical" evidence="1">
    <location>
        <begin position="118"/>
        <end position="137"/>
    </location>
</feature>
<dbReference type="EMBL" id="JAKEVY010000003">
    <property type="protein sequence ID" value="MCF1715767.1"/>
    <property type="molecule type" value="Genomic_DNA"/>
</dbReference>
<dbReference type="PANTHER" id="PTHR34220:SF7">
    <property type="entry name" value="SENSOR HISTIDINE KINASE YPDA"/>
    <property type="match status" value="1"/>
</dbReference>
<keyword evidence="1" id="KW-1133">Transmembrane helix</keyword>
<keyword evidence="3" id="KW-0418">Kinase</keyword>
<evidence type="ECO:0000256" key="1">
    <source>
        <dbReference type="SAM" id="Phobius"/>
    </source>
</evidence>
<reference evidence="3 4" key="1">
    <citation type="submission" date="2022-01" db="EMBL/GenBank/DDBJ databases">
        <title>Flavihumibacter sp. nov., isolated from sediment of a river.</title>
        <authorList>
            <person name="Liu H."/>
        </authorList>
    </citation>
    <scope>NUCLEOTIDE SEQUENCE [LARGE SCALE GENOMIC DNA]</scope>
    <source>
        <strain evidence="3 4">RY-1</strain>
    </source>
</reference>
<keyword evidence="4" id="KW-1185">Reference proteome</keyword>
<evidence type="ECO:0000259" key="2">
    <source>
        <dbReference type="Pfam" id="PF06580"/>
    </source>
</evidence>
<dbReference type="PANTHER" id="PTHR34220">
    <property type="entry name" value="SENSOR HISTIDINE KINASE YPDA"/>
    <property type="match status" value="1"/>
</dbReference>
<keyword evidence="3" id="KW-0808">Transferase</keyword>
<evidence type="ECO:0000313" key="3">
    <source>
        <dbReference type="EMBL" id="MCF1715767.1"/>
    </source>
</evidence>
<dbReference type="RefSeq" id="WP_234866716.1">
    <property type="nucleotide sequence ID" value="NZ_JAKEVY010000003.1"/>
</dbReference>
<gene>
    <name evidence="3" type="ORF">L0U88_14100</name>
</gene>
<comment type="caution">
    <text evidence="3">The sequence shown here is derived from an EMBL/GenBank/DDBJ whole genome shotgun (WGS) entry which is preliminary data.</text>
</comment>
<dbReference type="Proteomes" id="UP001200145">
    <property type="component" value="Unassembled WGS sequence"/>
</dbReference>